<dbReference type="OrthoDB" id="1766664at2"/>
<comment type="caution">
    <text evidence="18">The sequence shown here is derived from an EMBL/GenBank/DDBJ whole genome shotgun (WGS) entry which is preliminary data.</text>
</comment>
<dbReference type="InterPro" id="IPR027417">
    <property type="entry name" value="P-loop_NTPase"/>
</dbReference>
<evidence type="ECO:0000256" key="10">
    <source>
        <dbReference type="ARBA" id="ARBA00022573"/>
    </source>
</evidence>
<keyword evidence="14" id="KW-0067">ATP-binding</keyword>
<evidence type="ECO:0000256" key="2">
    <source>
        <dbReference type="ARBA" id="ARBA00000711"/>
    </source>
</evidence>
<keyword evidence="15" id="KW-0342">GTP-binding</keyword>
<dbReference type="GO" id="GO:0005525">
    <property type="term" value="F:GTP binding"/>
    <property type="evidence" value="ECO:0007669"/>
    <property type="project" value="UniProtKB-KW"/>
</dbReference>
<evidence type="ECO:0000256" key="4">
    <source>
        <dbReference type="ARBA" id="ARBA00003889"/>
    </source>
</evidence>
<evidence type="ECO:0000313" key="19">
    <source>
        <dbReference type="Proteomes" id="UP000078336"/>
    </source>
</evidence>
<gene>
    <name evidence="18" type="ORF">TAF16_2390</name>
</gene>
<evidence type="ECO:0000256" key="5">
    <source>
        <dbReference type="ARBA" id="ARBA00004692"/>
    </source>
</evidence>
<evidence type="ECO:0000256" key="11">
    <source>
        <dbReference type="ARBA" id="ARBA00022679"/>
    </source>
</evidence>
<evidence type="ECO:0000256" key="3">
    <source>
        <dbReference type="ARBA" id="ARBA00001522"/>
    </source>
</evidence>
<keyword evidence="13" id="KW-0418">Kinase</keyword>
<evidence type="ECO:0000256" key="12">
    <source>
        <dbReference type="ARBA" id="ARBA00022741"/>
    </source>
</evidence>
<dbReference type="Pfam" id="PF02283">
    <property type="entry name" value="CobU"/>
    <property type="match status" value="1"/>
</dbReference>
<dbReference type="UniPathway" id="UPA00148">
    <property type="reaction ID" value="UER00236"/>
</dbReference>
<keyword evidence="12" id="KW-0547">Nucleotide-binding</keyword>
<protein>
    <recommendedName>
        <fullName evidence="16">Adenosylcobinamide kinase</fullName>
        <ecNumber evidence="8">2.7.1.156</ecNumber>
        <ecNumber evidence="9">2.7.7.62</ecNumber>
    </recommendedName>
    <alternativeName>
        <fullName evidence="17">Adenosylcobinamide-phosphate guanylyltransferase</fullName>
    </alternativeName>
</protein>
<keyword evidence="11" id="KW-0808">Transferase</keyword>
<dbReference type="PATRIC" id="fig|33934.6.peg.1964"/>
<dbReference type="InterPro" id="IPR003203">
    <property type="entry name" value="CobU/CobP"/>
</dbReference>
<dbReference type="AlphaFoldDB" id="A0A178T6H9"/>
<sequence length="142" mass="16810">MHFVSGGAFQGKRKWVNAYYSLTHTPHIWHCAYERPLPPPHDEKTASVVVLEGIEQWIRERFLPYTDEQKKAMMSYMNAWEQWEKEKERTVVWIGCDIGQGIVPIEAHERAWRDAVGWSYQQLARICSRVDYVWCGINEQIK</sequence>
<comment type="function">
    <text evidence="4">Catalyzes ATP-dependent phosphorylation of adenosylcobinamide and addition of GMP to adenosylcobinamide phosphate.</text>
</comment>
<dbReference type="GO" id="GO:0009236">
    <property type="term" value="P:cobalamin biosynthetic process"/>
    <property type="evidence" value="ECO:0007669"/>
    <property type="project" value="UniProtKB-UniPathway"/>
</dbReference>
<evidence type="ECO:0000256" key="16">
    <source>
        <dbReference type="ARBA" id="ARBA00029570"/>
    </source>
</evidence>
<evidence type="ECO:0000256" key="9">
    <source>
        <dbReference type="ARBA" id="ARBA00012523"/>
    </source>
</evidence>
<comment type="similarity">
    <text evidence="7">Belongs to the CobU/CobP family.</text>
</comment>
<comment type="catalytic activity">
    <reaction evidence="1">
        <text>adenosylcob(III)inamide + ATP = adenosylcob(III)inamide phosphate + ADP + H(+)</text>
        <dbReference type="Rhea" id="RHEA:15769"/>
        <dbReference type="ChEBI" id="CHEBI:2480"/>
        <dbReference type="ChEBI" id="CHEBI:15378"/>
        <dbReference type="ChEBI" id="CHEBI:30616"/>
        <dbReference type="ChEBI" id="CHEBI:58502"/>
        <dbReference type="ChEBI" id="CHEBI:456216"/>
        <dbReference type="EC" id="2.7.1.156"/>
    </reaction>
</comment>
<dbReference type="EC" id="2.7.7.62" evidence="9"/>
<reference evidence="18 19" key="1">
    <citation type="submission" date="2016-03" db="EMBL/GenBank/DDBJ databases">
        <title>Spore heat resistance.</title>
        <authorList>
            <person name="Boekhorst J."/>
            <person name="Berendsen E.M."/>
            <person name="Wells-Bennik M.H."/>
            <person name="Kuipers O.P."/>
        </authorList>
    </citation>
    <scope>NUCLEOTIDE SEQUENCE [LARGE SCALE GENOMIC DNA]</scope>
    <source>
        <strain evidence="18 19">AF16</strain>
    </source>
</reference>
<evidence type="ECO:0000256" key="6">
    <source>
        <dbReference type="ARBA" id="ARBA00005159"/>
    </source>
</evidence>
<keyword evidence="10" id="KW-0169">Cobalamin biosynthesis</keyword>
<name>A0A178T6H9_9BACL</name>
<accession>A0A178T6H9</accession>
<dbReference type="GO" id="GO:0043752">
    <property type="term" value="F:adenosylcobinamide kinase activity"/>
    <property type="evidence" value="ECO:0007669"/>
    <property type="project" value="UniProtKB-EC"/>
</dbReference>
<dbReference type="Gene3D" id="3.40.50.300">
    <property type="entry name" value="P-loop containing nucleotide triphosphate hydrolases"/>
    <property type="match status" value="1"/>
</dbReference>
<dbReference type="RefSeq" id="WP_004889775.1">
    <property type="nucleotide sequence ID" value="NZ_CP021838.1"/>
</dbReference>
<dbReference type="Proteomes" id="UP000078336">
    <property type="component" value="Unassembled WGS sequence"/>
</dbReference>
<dbReference type="EC" id="2.7.1.156" evidence="8"/>
<evidence type="ECO:0000313" key="18">
    <source>
        <dbReference type="EMBL" id="OAO76925.1"/>
    </source>
</evidence>
<dbReference type="EMBL" id="LUCQ01000142">
    <property type="protein sequence ID" value="OAO76925.1"/>
    <property type="molecule type" value="Genomic_DNA"/>
</dbReference>
<comment type="pathway">
    <text evidence="5">Cofactor biosynthesis; adenosylcobalamin biosynthesis; adenosylcobalamin from cob(II)yrinate a,c-diamide: step 6/7.</text>
</comment>
<comment type="pathway">
    <text evidence="6">Cofactor biosynthesis; adenosylcobalamin biosynthesis; adenosylcobalamin from cob(II)yrinate a,c-diamide: step 5/7.</text>
</comment>
<dbReference type="PANTHER" id="PTHR34848:SF1">
    <property type="entry name" value="BIFUNCTIONAL ADENOSYLCOBALAMIN BIOSYNTHESIS PROTEIN COBU"/>
    <property type="match status" value="1"/>
</dbReference>
<evidence type="ECO:0000256" key="7">
    <source>
        <dbReference type="ARBA" id="ARBA00007490"/>
    </source>
</evidence>
<evidence type="ECO:0000256" key="1">
    <source>
        <dbReference type="ARBA" id="ARBA00000312"/>
    </source>
</evidence>
<evidence type="ECO:0000256" key="8">
    <source>
        <dbReference type="ARBA" id="ARBA00012016"/>
    </source>
</evidence>
<comment type="catalytic activity">
    <reaction evidence="3">
        <text>adenosylcob(III)inamide + GTP = adenosylcob(III)inamide phosphate + GDP + H(+)</text>
        <dbReference type="Rhea" id="RHEA:15765"/>
        <dbReference type="ChEBI" id="CHEBI:2480"/>
        <dbReference type="ChEBI" id="CHEBI:15378"/>
        <dbReference type="ChEBI" id="CHEBI:37565"/>
        <dbReference type="ChEBI" id="CHEBI:58189"/>
        <dbReference type="ChEBI" id="CHEBI:58502"/>
        <dbReference type="EC" id="2.7.1.156"/>
    </reaction>
</comment>
<evidence type="ECO:0000256" key="14">
    <source>
        <dbReference type="ARBA" id="ARBA00022840"/>
    </source>
</evidence>
<keyword evidence="19" id="KW-1185">Reference proteome</keyword>
<dbReference type="GO" id="GO:0005524">
    <property type="term" value="F:ATP binding"/>
    <property type="evidence" value="ECO:0007669"/>
    <property type="project" value="UniProtKB-KW"/>
</dbReference>
<evidence type="ECO:0000256" key="13">
    <source>
        <dbReference type="ARBA" id="ARBA00022777"/>
    </source>
</evidence>
<proteinExistence type="inferred from homology"/>
<dbReference type="PANTHER" id="PTHR34848">
    <property type="match status" value="1"/>
</dbReference>
<dbReference type="SUPFAM" id="SSF52540">
    <property type="entry name" value="P-loop containing nucleoside triphosphate hydrolases"/>
    <property type="match status" value="1"/>
</dbReference>
<evidence type="ECO:0000256" key="17">
    <source>
        <dbReference type="ARBA" id="ARBA00030571"/>
    </source>
</evidence>
<dbReference type="GO" id="GO:0008820">
    <property type="term" value="F:cobinamide phosphate guanylyltransferase activity"/>
    <property type="evidence" value="ECO:0007669"/>
    <property type="project" value="UniProtKB-EC"/>
</dbReference>
<organism evidence="18 19">
    <name type="scientific">Anoxybacillus flavithermus</name>
    <dbReference type="NCBI Taxonomy" id="33934"/>
    <lineage>
        <taxon>Bacteria</taxon>
        <taxon>Bacillati</taxon>
        <taxon>Bacillota</taxon>
        <taxon>Bacilli</taxon>
        <taxon>Bacillales</taxon>
        <taxon>Anoxybacillaceae</taxon>
        <taxon>Anoxybacillus</taxon>
    </lineage>
</organism>
<comment type="catalytic activity">
    <reaction evidence="2">
        <text>adenosylcob(III)inamide phosphate + GTP + H(+) = adenosylcob(III)inamide-GDP + diphosphate</text>
        <dbReference type="Rhea" id="RHEA:22712"/>
        <dbReference type="ChEBI" id="CHEBI:15378"/>
        <dbReference type="ChEBI" id="CHEBI:33019"/>
        <dbReference type="ChEBI" id="CHEBI:37565"/>
        <dbReference type="ChEBI" id="CHEBI:58502"/>
        <dbReference type="ChEBI" id="CHEBI:60487"/>
        <dbReference type="EC" id="2.7.7.62"/>
    </reaction>
</comment>
<evidence type="ECO:0000256" key="15">
    <source>
        <dbReference type="ARBA" id="ARBA00023134"/>
    </source>
</evidence>